<dbReference type="SUPFAM" id="SSF54593">
    <property type="entry name" value="Glyoxalase/Bleomycin resistance protein/Dihydroxybiphenyl dioxygenase"/>
    <property type="match status" value="1"/>
</dbReference>
<evidence type="ECO:0000313" key="3">
    <source>
        <dbReference type="Proteomes" id="UP000245683"/>
    </source>
</evidence>
<evidence type="ECO:0000259" key="1">
    <source>
        <dbReference type="PROSITE" id="PS51819"/>
    </source>
</evidence>
<keyword evidence="3" id="KW-1185">Reference proteome</keyword>
<gene>
    <name evidence="2" type="ORF">DLJ46_29095</name>
</gene>
<dbReference type="InterPro" id="IPR037523">
    <property type="entry name" value="VOC_core"/>
</dbReference>
<dbReference type="InterPro" id="IPR004360">
    <property type="entry name" value="Glyas_Fos-R_dOase_dom"/>
</dbReference>
<organism evidence="2 3">
    <name type="scientific">Micromonospora globispora</name>
    <dbReference type="NCBI Taxonomy" id="1450148"/>
    <lineage>
        <taxon>Bacteria</taxon>
        <taxon>Bacillati</taxon>
        <taxon>Actinomycetota</taxon>
        <taxon>Actinomycetes</taxon>
        <taxon>Micromonosporales</taxon>
        <taxon>Micromonosporaceae</taxon>
        <taxon>Micromonospora</taxon>
    </lineage>
</organism>
<evidence type="ECO:0000313" key="2">
    <source>
        <dbReference type="EMBL" id="PWU43891.1"/>
    </source>
</evidence>
<dbReference type="OrthoDB" id="115162at2"/>
<name>A0A317JSY5_9ACTN</name>
<dbReference type="PROSITE" id="PS51819">
    <property type="entry name" value="VOC"/>
    <property type="match status" value="1"/>
</dbReference>
<reference evidence="3" key="1">
    <citation type="submission" date="2018-05" db="EMBL/GenBank/DDBJ databases">
        <title>Micromonospora globispora sp. nov. and Micromonospora rugosa sp. nov., isolated from marine sediment.</title>
        <authorList>
            <person name="Carro L."/>
            <person name="Aysel V."/>
            <person name="Cetin D."/>
            <person name="Igual J.M."/>
            <person name="Klenk H.-P."/>
            <person name="Trujillo M.E."/>
            <person name="Sahin N."/>
        </authorList>
    </citation>
    <scope>NUCLEOTIDE SEQUENCE [LARGE SCALE GENOMIC DNA]</scope>
    <source>
        <strain evidence="3">S2904</strain>
    </source>
</reference>
<dbReference type="AlphaFoldDB" id="A0A317JSY5"/>
<sequence length="55" mass="5959">MVLVVWTDDVDQAYKDLLAAGVPSIQPPHDTGNSNRNALLRDPDGNLVEIVSKIS</sequence>
<protein>
    <recommendedName>
        <fullName evidence="1">VOC domain-containing protein</fullName>
    </recommendedName>
</protein>
<dbReference type="Pfam" id="PF00903">
    <property type="entry name" value="Glyoxalase"/>
    <property type="match status" value="1"/>
</dbReference>
<feature type="domain" description="VOC" evidence="1">
    <location>
        <begin position="1"/>
        <end position="53"/>
    </location>
</feature>
<accession>A0A317JSY5</accession>
<proteinExistence type="predicted"/>
<dbReference type="InterPro" id="IPR029068">
    <property type="entry name" value="Glyas_Bleomycin-R_OHBP_Dase"/>
</dbReference>
<dbReference type="EMBL" id="QGSV01000383">
    <property type="protein sequence ID" value="PWU43891.1"/>
    <property type="molecule type" value="Genomic_DNA"/>
</dbReference>
<comment type="caution">
    <text evidence="2">The sequence shown here is derived from an EMBL/GenBank/DDBJ whole genome shotgun (WGS) entry which is preliminary data.</text>
</comment>
<dbReference type="Gene3D" id="3.10.180.10">
    <property type="entry name" value="2,3-Dihydroxybiphenyl 1,2-Dioxygenase, domain 1"/>
    <property type="match status" value="1"/>
</dbReference>
<dbReference type="Proteomes" id="UP000245683">
    <property type="component" value="Unassembled WGS sequence"/>
</dbReference>